<dbReference type="PROSITE" id="PS51159">
    <property type="entry name" value="CBM21"/>
    <property type="match status" value="1"/>
</dbReference>
<accession>A0AA48L2Y4</accession>
<evidence type="ECO:0000313" key="4">
    <source>
        <dbReference type="Proteomes" id="UP001233271"/>
    </source>
</evidence>
<feature type="compositionally biased region" description="Pro residues" evidence="1">
    <location>
        <begin position="177"/>
        <end position="186"/>
    </location>
</feature>
<feature type="region of interest" description="Disordered" evidence="1">
    <location>
        <begin position="644"/>
        <end position="716"/>
    </location>
</feature>
<feature type="compositionally biased region" description="Low complexity" evidence="1">
    <location>
        <begin position="817"/>
        <end position="830"/>
    </location>
</feature>
<feature type="compositionally biased region" description="Basic and acidic residues" evidence="1">
    <location>
        <begin position="187"/>
        <end position="203"/>
    </location>
</feature>
<feature type="compositionally biased region" description="Polar residues" evidence="1">
    <location>
        <begin position="91"/>
        <end position="101"/>
    </location>
</feature>
<dbReference type="EMBL" id="AP028214">
    <property type="protein sequence ID" value="BEI90982.1"/>
    <property type="molecule type" value="Genomic_DNA"/>
</dbReference>
<feature type="domain" description="CBM21" evidence="2">
    <location>
        <begin position="332"/>
        <end position="447"/>
    </location>
</feature>
<evidence type="ECO:0000259" key="2">
    <source>
        <dbReference type="PROSITE" id="PS51159"/>
    </source>
</evidence>
<dbReference type="PANTHER" id="PTHR12307">
    <property type="entry name" value="PROTEIN PHOSPHATASE 1 REGULATORY SUBUNIT"/>
    <property type="match status" value="1"/>
</dbReference>
<organism evidence="3 4">
    <name type="scientific">Cutaneotrichosporon cavernicola</name>
    <dbReference type="NCBI Taxonomy" id="279322"/>
    <lineage>
        <taxon>Eukaryota</taxon>
        <taxon>Fungi</taxon>
        <taxon>Dikarya</taxon>
        <taxon>Basidiomycota</taxon>
        <taxon>Agaricomycotina</taxon>
        <taxon>Tremellomycetes</taxon>
        <taxon>Trichosporonales</taxon>
        <taxon>Trichosporonaceae</taxon>
        <taxon>Cutaneotrichosporon</taxon>
    </lineage>
</organism>
<dbReference type="InterPro" id="IPR050782">
    <property type="entry name" value="PP1_regulatory_subunit_3"/>
</dbReference>
<feature type="compositionally biased region" description="Polar residues" evidence="1">
    <location>
        <begin position="659"/>
        <end position="676"/>
    </location>
</feature>
<name>A0AA48L2Y4_9TREE</name>
<dbReference type="GO" id="GO:0000164">
    <property type="term" value="C:protein phosphatase type 1 complex"/>
    <property type="evidence" value="ECO:0007669"/>
    <property type="project" value="TreeGrafter"/>
</dbReference>
<feature type="compositionally biased region" description="Low complexity" evidence="1">
    <location>
        <begin position="680"/>
        <end position="709"/>
    </location>
</feature>
<reference evidence="3" key="1">
    <citation type="journal article" date="2023" name="BMC Genomics">
        <title>Chromosome-level genome assemblies of Cutaneotrichosporon spp. (Trichosporonales, Basidiomycota) reveal imbalanced evolution between nucleotide sequences and chromosome synteny.</title>
        <authorList>
            <person name="Kobayashi Y."/>
            <person name="Kayamori A."/>
            <person name="Aoki K."/>
            <person name="Shiwa Y."/>
            <person name="Matsutani M."/>
            <person name="Fujita N."/>
            <person name="Sugita T."/>
            <person name="Iwasaki W."/>
            <person name="Tanaka N."/>
            <person name="Takashima M."/>
        </authorList>
    </citation>
    <scope>NUCLEOTIDE SEQUENCE</scope>
    <source>
        <strain evidence="3">HIS019</strain>
    </source>
</reference>
<proteinExistence type="predicted"/>
<feature type="compositionally biased region" description="Polar residues" evidence="1">
    <location>
        <begin position="225"/>
        <end position="236"/>
    </location>
</feature>
<dbReference type="PANTHER" id="PTHR12307:SF36">
    <property type="entry name" value="GLYCOGEN-BINDING SUBUNIT 76A"/>
    <property type="match status" value="1"/>
</dbReference>
<evidence type="ECO:0000313" key="3">
    <source>
        <dbReference type="EMBL" id="BEI90982.1"/>
    </source>
</evidence>
<dbReference type="GeneID" id="85494852"/>
<gene>
    <name evidence="3" type="ORF">CcaverHIS019_0310520</name>
</gene>
<dbReference type="GO" id="GO:0008157">
    <property type="term" value="F:protein phosphatase 1 binding"/>
    <property type="evidence" value="ECO:0007669"/>
    <property type="project" value="TreeGrafter"/>
</dbReference>
<dbReference type="GO" id="GO:2001069">
    <property type="term" value="F:glycogen binding"/>
    <property type="evidence" value="ECO:0007669"/>
    <property type="project" value="TreeGrafter"/>
</dbReference>
<dbReference type="RefSeq" id="XP_060456247.1">
    <property type="nucleotide sequence ID" value="XM_060599565.1"/>
</dbReference>
<dbReference type="Pfam" id="PF03370">
    <property type="entry name" value="CBM_21"/>
    <property type="match status" value="1"/>
</dbReference>
<dbReference type="Gene3D" id="2.60.40.2440">
    <property type="entry name" value="Carbohydrate binding type-21 domain"/>
    <property type="match status" value="1"/>
</dbReference>
<protein>
    <recommendedName>
        <fullName evidence="2">CBM21 domain-containing protein</fullName>
    </recommendedName>
</protein>
<evidence type="ECO:0000256" key="1">
    <source>
        <dbReference type="SAM" id="MobiDB-lite"/>
    </source>
</evidence>
<feature type="region of interest" description="Disordered" evidence="1">
    <location>
        <begin position="807"/>
        <end position="851"/>
    </location>
</feature>
<feature type="region of interest" description="Disordered" evidence="1">
    <location>
        <begin position="28"/>
        <end position="101"/>
    </location>
</feature>
<dbReference type="Proteomes" id="UP001233271">
    <property type="component" value="Chromosome 3"/>
</dbReference>
<dbReference type="InterPro" id="IPR038175">
    <property type="entry name" value="CBM21_dom_sf"/>
</dbReference>
<dbReference type="InterPro" id="IPR005036">
    <property type="entry name" value="CBM21_dom"/>
</dbReference>
<sequence length="851" mass="92239">MAFWLDRPQTSLHSLDCLCIVHTTMPYAEPTSPTSPLSPLVGARPNHARRHSRNNSLDFRPTTTPMTGLPRRSNSSANSSTTTTTHATRKGTLSNAPRTATNSISLETLEAMSAVESLRSPPIKGPDYGSLGLRLHSRNASEVSNTRPTPPTSPVTYSTTSLLQRQKRLSITSLPSPTEPLEPPSPAEHRRMSDRMVRKKSGEMVKPALKNRSMSTPDFSRGESQDLSGKSQSSHNLWERTKSVRFDDGELESVVLFLRSQRPNAVAKAVDGGYSPVDGDDEHEKDLSDYVHFRTRRSGGARGSNGGDQTDFQIDTCSAVPRVRLDFGPGTQGILKDEYVVLERIEMCQPLGLRGSVLVRNIAFEKWVGVRFTLDGWQTISEVSASHASNIPPGTTGDEGWDRFCFNIKLEDYRRKLEDREFHLCVRYNSNGGEWWDSNGGQNYRITFKHQVALRQRPTSQFWSGSLTHGATTVATTTLPRRRQPGHRHWTFPQSEMPIARPDSPALSPPPQGAFRPPSAPDVHSYLRLKKYCAPSPPQSPPTKLPPAAGLEPILLSLAPEHARAAPPPPMTLVHGRPATTWIPTGLAANDEDVFATSESSSEAGDLGDITPTVARARSPETQPILEGSPFVASPVTSPVTARTARAARPQDKGGAKIQRNTSVSGDLQSMASVDSSVGLMTPPSSNLSSPPLHTTLLPPESPTTSMSTGDSSPVNTLISTTPDEVDGRDHDGRTLNAASYQEFIDKFCFFKSPPSASRTLEDEYGGSYFPPITGSSYYNSFSMGSTTPPGAMTPTFDTFNMARATTPTNASITSASGSTPRESPSRSPTAATYPLPWTPGEESAPSVAAA</sequence>
<feature type="compositionally biased region" description="Polar residues" evidence="1">
    <location>
        <begin position="807"/>
        <end position="816"/>
    </location>
</feature>
<dbReference type="AlphaFoldDB" id="A0AA48L2Y4"/>
<feature type="compositionally biased region" description="Low complexity" evidence="1">
    <location>
        <begin position="30"/>
        <end position="40"/>
    </location>
</feature>
<feature type="region of interest" description="Disordered" evidence="1">
    <location>
        <begin position="140"/>
        <end position="236"/>
    </location>
</feature>
<keyword evidence="4" id="KW-1185">Reference proteome</keyword>
<dbReference type="KEGG" id="ccac:CcaHIS019_0310520"/>
<feature type="compositionally biased region" description="Polar residues" evidence="1">
    <location>
        <begin position="54"/>
        <end position="66"/>
    </location>
</feature>
<dbReference type="GO" id="GO:0005979">
    <property type="term" value="P:regulation of glycogen biosynthetic process"/>
    <property type="evidence" value="ECO:0007669"/>
    <property type="project" value="TreeGrafter"/>
</dbReference>
<feature type="compositionally biased region" description="Low complexity" evidence="1">
    <location>
        <begin position="73"/>
        <end position="86"/>
    </location>
</feature>